<reference evidence="8 9" key="1">
    <citation type="journal article" date="2006" name="PLoS Genet.">
        <title>The complete genome sequence and comparative genome analysis of the high pathogenicity Yersinia enterocolitica strain 8081.</title>
        <authorList>
            <person name="Thomson N.R."/>
            <person name="Howard S."/>
            <person name="Wren B.W."/>
            <person name="Holden M.T.G."/>
            <person name="Crossman L."/>
            <person name="Challis G.L."/>
            <person name="Churcher C."/>
            <person name="Mungall K."/>
            <person name="Brooks K."/>
            <person name="Chillingworth T."/>
            <person name="Feltwell T."/>
            <person name="Abdellah Z."/>
            <person name="Hauser H."/>
            <person name="Jagels K."/>
            <person name="Maddison M."/>
            <person name="Moule S."/>
            <person name="Sanders M."/>
            <person name="Whitehead S."/>
            <person name="Quail M.A."/>
            <person name="Dougan G."/>
            <person name="Parkhill J."/>
            <person name="Prentice M.B."/>
        </authorList>
    </citation>
    <scope>NUCLEOTIDE SEQUENCE [LARGE SCALE GENOMIC DNA]</scope>
    <source>
        <strain evidence="9">NCTC 13174 / 8081</strain>
    </source>
</reference>
<dbReference type="EMBL" id="AM286415">
    <property type="protein sequence ID" value="CAL10456.1"/>
    <property type="molecule type" value="Genomic_DNA"/>
</dbReference>
<dbReference type="SUPFAM" id="SSF53383">
    <property type="entry name" value="PLP-dependent transferases"/>
    <property type="match status" value="1"/>
</dbReference>
<feature type="region of interest" description="Disordered" evidence="6">
    <location>
        <begin position="476"/>
        <end position="502"/>
    </location>
</feature>
<dbReference type="SMART" id="SM00345">
    <property type="entry name" value="HTH_GNTR"/>
    <property type="match status" value="1"/>
</dbReference>
<dbReference type="AlphaFoldDB" id="A1JIL7"/>
<evidence type="ECO:0000256" key="2">
    <source>
        <dbReference type="ARBA" id="ARBA00022898"/>
    </source>
</evidence>
<dbReference type="InterPro" id="IPR051446">
    <property type="entry name" value="HTH_trans_reg/aminotransferase"/>
</dbReference>
<evidence type="ECO:0000256" key="1">
    <source>
        <dbReference type="ARBA" id="ARBA00005384"/>
    </source>
</evidence>
<dbReference type="InterPro" id="IPR015421">
    <property type="entry name" value="PyrdxlP-dep_Trfase_major"/>
</dbReference>
<sequence>MTRYQQLADILSQRIKAGLYAAGERLPSVRLLSSEHGVSISTVQQAYRQLEECLLIEARAKSGYFVRCSSNLPSLPATCTHAQRPVEISQWENTLAFLQKSDQEDVIHLGAGSPDLSGPGLKILSRLLSRVSLHQSEEVLEYDNIYGSPVLREQIARLMLDSGNHQSAENIIITSGCHGALAIALGAVCQSGDIVAVDSPSFHGAMQTLKGMGMKVIEIPTDPVVGISLEALEMALDQWPIKAVQLTPTCNNPLGYNMPDERKKALLTLAQRYDIAIIEDDVYGALAYQYPRPPTIASFDDDGRVLLCSSFSKTVAPGLRIGWISPGRYLDKALHMKYISAGRVASLPQLAMAEFIKQGHYMQHLRRMRRQYQRNRDIMTGWVMKYFPPNTCLSRPQGSFMLWVELPHGFDSLRLNRCLLPLGVQVAAGFISSASGKYRNCLRLSYSKPMTAEIERAVQKVGKTIYELLEEGGLSIGTEKPNQPGVGEVNDKVPVTVKTGRS</sequence>
<dbReference type="PATRIC" id="fig|393305.7.peg.421"/>
<evidence type="ECO:0000256" key="4">
    <source>
        <dbReference type="ARBA" id="ARBA00023125"/>
    </source>
</evidence>
<organism evidence="8 9">
    <name type="scientific">Yersinia enterocolitica serotype O:8 / biotype 1B (strain NCTC 13174 / 8081)</name>
    <dbReference type="NCBI Taxonomy" id="393305"/>
    <lineage>
        <taxon>Bacteria</taxon>
        <taxon>Pseudomonadati</taxon>
        <taxon>Pseudomonadota</taxon>
        <taxon>Gammaproteobacteria</taxon>
        <taxon>Enterobacterales</taxon>
        <taxon>Yersiniaceae</taxon>
        <taxon>Yersinia</taxon>
    </lineage>
</organism>
<dbReference type="RefSeq" id="WP_011815404.1">
    <property type="nucleotide sequence ID" value="NC_008800.1"/>
</dbReference>
<dbReference type="InterPro" id="IPR015424">
    <property type="entry name" value="PyrdxlP-dep_Trfase"/>
</dbReference>
<dbReference type="PANTHER" id="PTHR46577:SF2">
    <property type="entry name" value="TRANSCRIPTIONAL REGULATORY PROTEIN"/>
    <property type="match status" value="1"/>
</dbReference>
<dbReference type="Proteomes" id="UP000000642">
    <property type="component" value="Chromosome"/>
</dbReference>
<dbReference type="CDD" id="cd07377">
    <property type="entry name" value="WHTH_GntR"/>
    <property type="match status" value="1"/>
</dbReference>
<keyword evidence="5" id="KW-0804">Transcription</keyword>
<name>A1JIL7_YERE8</name>
<dbReference type="GO" id="GO:0003700">
    <property type="term" value="F:DNA-binding transcription factor activity"/>
    <property type="evidence" value="ECO:0007669"/>
    <property type="project" value="InterPro"/>
</dbReference>
<evidence type="ECO:0000256" key="3">
    <source>
        <dbReference type="ARBA" id="ARBA00023015"/>
    </source>
</evidence>
<dbReference type="InterPro" id="IPR036388">
    <property type="entry name" value="WH-like_DNA-bd_sf"/>
</dbReference>
<dbReference type="OrthoDB" id="9804020at2"/>
<evidence type="ECO:0000259" key="7">
    <source>
        <dbReference type="PROSITE" id="PS50949"/>
    </source>
</evidence>
<dbReference type="CDD" id="cd00609">
    <property type="entry name" value="AAT_like"/>
    <property type="match status" value="1"/>
</dbReference>
<dbReference type="GO" id="GO:0030170">
    <property type="term" value="F:pyridoxal phosphate binding"/>
    <property type="evidence" value="ECO:0007669"/>
    <property type="project" value="InterPro"/>
</dbReference>
<feature type="domain" description="HTH gntR-type" evidence="7">
    <location>
        <begin position="1"/>
        <end position="69"/>
    </location>
</feature>
<evidence type="ECO:0000256" key="6">
    <source>
        <dbReference type="SAM" id="MobiDB-lite"/>
    </source>
</evidence>
<dbReference type="KEGG" id="yen:YE0324"/>
<dbReference type="InterPro" id="IPR036390">
    <property type="entry name" value="WH_DNA-bd_sf"/>
</dbReference>
<dbReference type="Pfam" id="PF00155">
    <property type="entry name" value="Aminotran_1_2"/>
    <property type="match status" value="1"/>
</dbReference>
<protein>
    <submittedName>
        <fullName evidence="8">ATP/GTP-binding protein</fullName>
    </submittedName>
</protein>
<evidence type="ECO:0000256" key="5">
    <source>
        <dbReference type="ARBA" id="ARBA00023163"/>
    </source>
</evidence>
<keyword evidence="4" id="KW-0238">DNA-binding</keyword>
<dbReference type="PROSITE" id="PS50949">
    <property type="entry name" value="HTH_GNTR"/>
    <property type="match status" value="1"/>
</dbReference>
<dbReference type="Gene3D" id="1.10.10.10">
    <property type="entry name" value="Winged helix-like DNA-binding domain superfamily/Winged helix DNA-binding domain"/>
    <property type="match status" value="1"/>
</dbReference>
<keyword evidence="3" id="KW-0805">Transcription regulation</keyword>
<dbReference type="HOGENOM" id="CLU_017584_0_0_6"/>
<evidence type="ECO:0000313" key="9">
    <source>
        <dbReference type="Proteomes" id="UP000000642"/>
    </source>
</evidence>
<evidence type="ECO:0000313" key="8">
    <source>
        <dbReference type="EMBL" id="CAL10456.1"/>
    </source>
</evidence>
<proteinExistence type="inferred from homology"/>
<keyword evidence="2" id="KW-0663">Pyridoxal phosphate</keyword>
<accession>A1JIL7</accession>
<dbReference type="Pfam" id="PF00392">
    <property type="entry name" value="GntR"/>
    <property type="match status" value="1"/>
</dbReference>
<dbReference type="InterPro" id="IPR004839">
    <property type="entry name" value="Aminotransferase_I/II_large"/>
</dbReference>
<dbReference type="Gene3D" id="3.90.1150.10">
    <property type="entry name" value="Aspartate Aminotransferase, domain 1"/>
    <property type="match status" value="1"/>
</dbReference>
<dbReference type="eggNOG" id="COG1167">
    <property type="taxonomic scope" value="Bacteria"/>
</dbReference>
<comment type="similarity">
    <text evidence="1">In the C-terminal section; belongs to the class-I pyridoxal-phosphate-dependent aminotransferase family.</text>
</comment>
<dbReference type="GO" id="GO:0003677">
    <property type="term" value="F:DNA binding"/>
    <property type="evidence" value="ECO:0007669"/>
    <property type="project" value="UniProtKB-KW"/>
</dbReference>
<gene>
    <name evidence="8" type="ordered locus">YE0324</name>
</gene>
<dbReference type="Gene3D" id="3.40.640.10">
    <property type="entry name" value="Type I PLP-dependent aspartate aminotransferase-like (Major domain)"/>
    <property type="match status" value="1"/>
</dbReference>
<dbReference type="PANTHER" id="PTHR46577">
    <property type="entry name" value="HTH-TYPE TRANSCRIPTIONAL REGULATORY PROTEIN GABR"/>
    <property type="match status" value="1"/>
</dbReference>
<dbReference type="InterPro" id="IPR000524">
    <property type="entry name" value="Tscrpt_reg_HTH_GntR"/>
</dbReference>
<dbReference type="SUPFAM" id="SSF46785">
    <property type="entry name" value="Winged helix' DNA-binding domain"/>
    <property type="match status" value="1"/>
</dbReference>
<dbReference type="InterPro" id="IPR015422">
    <property type="entry name" value="PyrdxlP-dep_Trfase_small"/>
</dbReference>